<dbReference type="InterPro" id="IPR019403">
    <property type="entry name" value="Mediator_Med19_met"/>
</dbReference>
<evidence type="ECO:0000313" key="8">
    <source>
        <dbReference type="EMBL" id="GAV02959.1"/>
    </source>
</evidence>
<keyword evidence="5 6" id="KW-0539">Nucleus</keyword>
<comment type="function">
    <text evidence="6">Component of the Mediator complex, a coactivator involved in the regulated transcription of nearly all RNA polymerase II-dependent genes. Mediator functions as a bridge to convey information from gene-specific regulatory proteins to the basal RNA polymerase II transcription machinery. Mediator is recruited to promoters by direct interactions with regulatory proteins and serves as a scaffold for the assembly of a functional preinitiation complex with RNA polymerase II and the general transcription factors.</text>
</comment>
<feature type="compositionally biased region" description="Basic and acidic residues" evidence="7">
    <location>
        <begin position="196"/>
        <end position="210"/>
    </location>
</feature>
<dbReference type="Proteomes" id="UP000186922">
    <property type="component" value="Unassembled WGS sequence"/>
</dbReference>
<evidence type="ECO:0000256" key="7">
    <source>
        <dbReference type="SAM" id="MobiDB-lite"/>
    </source>
</evidence>
<reference evidence="8 9" key="1">
    <citation type="journal article" date="2016" name="Nat. Commun.">
        <title>Extremotolerant tardigrade genome and improved radiotolerance of human cultured cells by tardigrade-unique protein.</title>
        <authorList>
            <person name="Hashimoto T."/>
            <person name="Horikawa D.D."/>
            <person name="Saito Y."/>
            <person name="Kuwahara H."/>
            <person name="Kozuka-Hata H."/>
            <person name="Shin-I T."/>
            <person name="Minakuchi Y."/>
            <person name="Ohishi K."/>
            <person name="Motoyama A."/>
            <person name="Aizu T."/>
            <person name="Enomoto A."/>
            <person name="Kondo K."/>
            <person name="Tanaka S."/>
            <person name="Hara Y."/>
            <person name="Koshikawa S."/>
            <person name="Sagara H."/>
            <person name="Miura T."/>
            <person name="Yokobori S."/>
            <person name="Miyagawa K."/>
            <person name="Suzuki Y."/>
            <person name="Kubo T."/>
            <person name="Oyama M."/>
            <person name="Kohara Y."/>
            <person name="Fujiyama A."/>
            <person name="Arakawa K."/>
            <person name="Katayama T."/>
            <person name="Toyoda A."/>
            <person name="Kunieda T."/>
        </authorList>
    </citation>
    <scope>NUCLEOTIDE SEQUENCE [LARGE SCALE GENOMIC DNA]</scope>
    <source>
        <strain evidence="8 9">YOKOZUNA-1</strain>
    </source>
</reference>
<gene>
    <name evidence="8" type="primary">RvY_13459-1</name>
    <name evidence="6" type="synonym">MED19</name>
    <name evidence="8" type="synonym">RvY_13459.1</name>
    <name evidence="8" type="ORF">RvY_13459</name>
</gene>
<evidence type="ECO:0000256" key="3">
    <source>
        <dbReference type="ARBA" id="ARBA00023015"/>
    </source>
</evidence>
<keyword evidence="4 6" id="KW-0804">Transcription</keyword>
<feature type="region of interest" description="Disordered" evidence="7">
    <location>
        <begin position="11"/>
        <end position="39"/>
    </location>
</feature>
<evidence type="ECO:0000313" key="9">
    <source>
        <dbReference type="Proteomes" id="UP000186922"/>
    </source>
</evidence>
<evidence type="ECO:0000256" key="1">
    <source>
        <dbReference type="ARBA" id="ARBA00004123"/>
    </source>
</evidence>
<evidence type="ECO:0000256" key="2">
    <source>
        <dbReference type="ARBA" id="ARBA00009259"/>
    </source>
</evidence>
<comment type="subunit">
    <text evidence="6">Component of the Mediator complex.</text>
</comment>
<dbReference type="GO" id="GO:0045944">
    <property type="term" value="P:positive regulation of transcription by RNA polymerase II"/>
    <property type="evidence" value="ECO:0007669"/>
    <property type="project" value="TreeGrafter"/>
</dbReference>
<keyword evidence="3 6" id="KW-0805">Transcription regulation</keyword>
<comment type="caution">
    <text evidence="8">The sequence shown here is derived from an EMBL/GenBank/DDBJ whole genome shotgun (WGS) entry which is preliminary data.</text>
</comment>
<evidence type="ECO:0000256" key="6">
    <source>
        <dbReference type="RuleBase" id="RU364151"/>
    </source>
</evidence>
<dbReference type="GO" id="GO:0016592">
    <property type="term" value="C:mediator complex"/>
    <property type="evidence" value="ECO:0007669"/>
    <property type="project" value="InterPro"/>
</dbReference>
<accession>A0A1D1VWG7</accession>
<dbReference type="GO" id="GO:0003712">
    <property type="term" value="F:transcription coregulator activity"/>
    <property type="evidence" value="ECO:0007669"/>
    <property type="project" value="InterPro"/>
</dbReference>
<dbReference type="AlphaFoldDB" id="A0A1D1VWG7"/>
<organism evidence="8 9">
    <name type="scientific">Ramazzottius varieornatus</name>
    <name type="common">Water bear</name>
    <name type="synonym">Tardigrade</name>
    <dbReference type="NCBI Taxonomy" id="947166"/>
    <lineage>
        <taxon>Eukaryota</taxon>
        <taxon>Metazoa</taxon>
        <taxon>Ecdysozoa</taxon>
        <taxon>Tardigrada</taxon>
        <taxon>Eutardigrada</taxon>
        <taxon>Parachela</taxon>
        <taxon>Hypsibioidea</taxon>
        <taxon>Ramazzottiidae</taxon>
        <taxon>Ramazzottius</taxon>
    </lineage>
</organism>
<comment type="similarity">
    <text evidence="2 6">Belongs to the Mediator complex subunit 19 family.</text>
</comment>
<dbReference type="EMBL" id="BDGG01000009">
    <property type="protein sequence ID" value="GAV02959.1"/>
    <property type="molecule type" value="Genomic_DNA"/>
</dbReference>
<comment type="subcellular location">
    <subcellularLocation>
        <location evidence="1 6">Nucleus</location>
    </subcellularLocation>
</comment>
<name>A0A1D1VWG7_RAMVA</name>
<feature type="region of interest" description="Disordered" evidence="7">
    <location>
        <begin position="175"/>
        <end position="236"/>
    </location>
</feature>
<evidence type="ECO:0000256" key="4">
    <source>
        <dbReference type="ARBA" id="ARBA00023163"/>
    </source>
</evidence>
<dbReference type="OrthoDB" id="10044050at2759"/>
<keyword evidence="9" id="KW-1185">Reference proteome</keyword>
<dbReference type="PANTHER" id="PTHR22536">
    <property type="entry name" value="LUNG CANCER METASTASIS-RELATED LCMR1 PROTEIN"/>
    <property type="match status" value="1"/>
</dbReference>
<proteinExistence type="inferred from homology"/>
<evidence type="ECO:0000256" key="5">
    <source>
        <dbReference type="ARBA" id="ARBA00023242"/>
    </source>
</evidence>
<dbReference type="PANTHER" id="PTHR22536:SF1">
    <property type="entry name" value="MEDIATOR OF RNA POLYMERASE II TRANSCRIPTION SUBUNIT 19"/>
    <property type="match status" value="1"/>
</dbReference>
<dbReference type="Pfam" id="PF10278">
    <property type="entry name" value="Med19"/>
    <property type="match status" value="1"/>
</dbReference>
<sequence length="236" mass="26566">MSHPMGGIFNGSMHSPVMNGSQSTLTSVPTANANFRPDATTGTLKTTIMLGKNPSVHPSGPFYLLRPETIEESDLSGSINLLDYYGLESSYQKLSMTRKLRDELSSFLPSLPGFVDHPASEDGSSLKQLFENPPRVRKEIEVLPPHLLSGFRLKPGSLPDRFRLMDLNVVKKLHKKKRKKEEVNGVAHTSDAEGSPEAKKQRRDREDSERRRLKKLDKKRKRREDDPTGDDLMSRT</sequence>
<feature type="compositionally biased region" description="Basic residues" evidence="7">
    <location>
        <begin position="211"/>
        <end position="222"/>
    </location>
</feature>
<keyword evidence="6" id="KW-0010">Activator</keyword>
<feature type="compositionally biased region" description="Polar residues" evidence="7">
    <location>
        <begin position="18"/>
        <end position="33"/>
    </location>
</feature>
<dbReference type="STRING" id="947166.A0A1D1VWG7"/>
<protein>
    <recommendedName>
        <fullName evidence="6">Mediator of RNA polymerase II transcription subunit 19</fullName>
    </recommendedName>
    <alternativeName>
        <fullName evidence="6">Mediator complex subunit 19</fullName>
    </alternativeName>
</protein>